<dbReference type="GO" id="GO:0003677">
    <property type="term" value="F:DNA binding"/>
    <property type="evidence" value="ECO:0007669"/>
    <property type="project" value="UniProtKB-UniRule"/>
</dbReference>
<dbReference type="STRING" id="1802517.A2892_04945"/>
<dbReference type="InterPro" id="IPR038120">
    <property type="entry name" value="Rpb1_funnel_sf"/>
</dbReference>
<evidence type="ECO:0000256" key="1">
    <source>
        <dbReference type="ARBA" id="ARBA00022478"/>
    </source>
</evidence>
<dbReference type="Gene3D" id="1.10.1790.20">
    <property type="match status" value="1"/>
</dbReference>
<feature type="binding site" evidence="7">
    <location>
        <position position="959"/>
    </location>
    <ligand>
        <name>Zn(2+)</name>
        <dbReference type="ChEBI" id="CHEBI:29105"/>
        <label>2</label>
    </ligand>
</feature>
<gene>
    <name evidence="7" type="primary">rpoC</name>
    <name evidence="11" type="ORF">A2892_04945</name>
</gene>
<dbReference type="AlphaFoldDB" id="A0A1F8B4F7"/>
<feature type="binding site" evidence="7">
    <location>
        <position position="68"/>
    </location>
    <ligand>
        <name>Zn(2+)</name>
        <dbReference type="ChEBI" id="CHEBI:29105"/>
        <label>1</label>
    </ligand>
</feature>
<evidence type="ECO:0000256" key="5">
    <source>
        <dbReference type="ARBA" id="ARBA00023163"/>
    </source>
</evidence>
<accession>A0A1F8B4F7</accession>
<dbReference type="GO" id="GO:0008270">
    <property type="term" value="F:zinc ion binding"/>
    <property type="evidence" value="ECO:0007669"/>
    <property type="project" value="UniProtKB-UniRule"/>
</dbReference>
<dbReference type="Pfam" id="PF04997">
    <property type="entry name" value="RNA_pol_Rpb1_1"/>
    <property type="match status" value="1"/>
</dbReference>
<evidence type="ECO:0000256" key="7">
    <source>
        <dbReference type="HAMAP-Rule" id="MF_01322"/>
    </source>
</evidence>
<dbReference type="NCBIfam" id="TIGR02386">
    <property type="entry name" value="rpoC_TIGR"/>
    <property type="match status" value="1"/>
</dbReference>
<feature type="binding site" evidence="7">
    <location>
        <position position="956"/>
    </location>
    <ligand>
        <name>Zn(2+)</name>
        <dbReference type="ChEBI" id="CHEBI:29105"/>
        <label>2</label>
    </ligand>
</feature>
<dbReference type="CDD" id="cd02655">
    <property type="entry name" value="RNAP_beta'_C"/>
    <property type="match status" value="1"/>
</dbReference>
<feature type="binding site" evidence="7">
    <location>
        <position position="555"/>
    </location>
    <ligand>
        <name>Mg(2+)</name>
        <dbReference type="ChEBI" id="CHEBI:18420"/>
    </ligand>
</feature>
<comment type="cofactor">
    <cofactor evidence="7">
        <name>Mg(2+)</name>
        <dbReference type="ChEBI" id="CHEBI:18420"/>
    </cofactor>
    <text evidence="7">Binds 1 Mg(2+) ion per subunit.</text>
</comment>
<dbReference type="HAMAP" id="MF_01322">
    <property type="entry name" value="RNApol_bact_RpoC"/>
    <property type="match status" value="1"/>
</dbReference>
<evidence type="ECO:0000256" key="8">
    <source>
        <dbReference type="RuleBase" id="RU004279"/>
    </source>
</evidence>
<protein>
    <recommendedName>
        <fullName evidence="7">DNA-directed RNA polymerase subunit beta'</fullName>
        <shortName evidence="7">RNAP subunit beta'</shortName>
        <ecNumber evidence="7">2.7.7.6</ecNumber>
    </recommendedName>
    <alternativeName>
        <fullName evidence="7">RNA polymerase subunit beta'</fullName>
    </alternativeName>
    <alternativeName>
        <fullName evidence="7">Transcriptase subunit beta'</fullName>
    </alternativeName>
</protein>
<feature type="binding site" evidence="7">
    <location>
        <position position="551"/>
    </location>
    <ligand>
        <name>Mg(2+)</name>
        <dbReference type="ChEBI" id="CHEBI:18420"/>
    </ligand>
</feature>
<evidence type="ECO:0000259" key="10">
    <source>
        <dbReference type="SMART" id="SM00663"/>
    </source>
</evidence>
<feature type="binding site" evidence="7">
    <location>
        <position position="949"/>
    </location>
    <ligand>
        <name>Zn(2+)</name>
        <dbReference type="ChEBI" id="CHEBI:29105"/>
        <label>2</label>
    </ligand>
</feature>
<dbReference type="InterPro" id="IPR044893">
    <property type="entry name" value="RNA_pol_Rpb1_clamp_domain"/>
</dbReference>
<dbReference type="Pfam" id="PF04983">
    <property type="entry name" value="RNA_pol_Rpb1_3"/>
    <property type="match status" value="1"/>
</dbReference>
<evidence type="ECO:0000256" key="3">
    <source>
        <dbReference type="ARBA" id="ARBA00022695"/>
    </source>
</evidence>
<dbReference type="Gene3D" id="1.10.132.30">
    <property type="match status" value="1"/>
</dbReference>
<dbReference type="InterPro" id="IPR006592">
    <property type="entry name" value="RNA_pol_N"/>
</dbReference>
<dbReference type="InterPro" id="IPR007080">
    <property type="entry name" value="RNA_pol_Rpb1_1"/>
</dbReference>
<dbReference type="PANTHER" id="PTHR19376:SF54">
    <property type="entry name" value="DNA-DIRECTED RNA POLYMERASE SUBUNIT BETA"/>
    <property type="match status" value="1"/>
</dbReference>
<keyword evidence="7" id="KW-0862">Zinc</keyword>
<feature type="binding site" evidence="7">
    <location>
        <position position="84"/>
    </location>
    <ligand>
        <name>Zn(2+)</name>
        <dbReference type="ChEBI" id="CHEBI:29105"/>
        <label>1</label>
    </ligand>
</feature>
<comment type="caution">
    <text evidence="11">The sequence shown here is derived from an EMBL/GenBank/DDBJ whole genome shotgun (WGS) entry which is preliminary data.</text>
</comment>
<dbReference type="GO" id="GO:0003899">
    <property type="term" value="F:DNA-directed RNA polymerase activity"/>
    <property type="evidence" value="ECO:0007669"/>
    <property type="project" value="UniProtKB-UniRule"/>
</dbReference>
<name>A0A1F8B4F7_9BACT</name>
<dbReference type="GO" id="GO:0000428">
    <property type="term" value="C:DNA-directed RNA polymerase complex"/>
    <property type="evidence" value="ECO:0007669"/>
    <property type="project" value="UniProtKB-KW"/>
</dbReference>
<feature type="binding site" evidence="7">
    <location>
        <position position="877"/>
    </location>
    <ligand>
        <name>Zn(2+)</name>
        <dbReference type="ChEBI" id="CHEBI:29105"/>
        <label>2</label>
    </ligand>
</feature>
<dbReference type="PANTHER" id="PTHR19376">
    <property type="entry name" value="DNA-DIRECTED RNA POLYMERASE"/>
    <property type="match status" value="1"/>
</dbReference>
<reference evidence="11 12" key="1">
    <citation type="journal article" date="2016" name="Nat. Commun.">
        <title>Thousands of microbial genomes shed light on interconnected biogeochemical processes in an aquifer system.</title>
        <authorList>
            <person name="Anantharaman K."/>
            <person name="Brown C.T."/>
            <person name="Hug L.A."/>
            <person name="Sharon I."/>
            <person name="Castelle C.J."/>
            <person name="Probst A.J."/>
            <person name="Thomas B.C."/>
            <person name="Singh A."/>
            <person name="Wilkins M.J."/>
            <person name="Karaoz U."/>
            <person name="Brodie E.L."/>
            <person name="Williams K.H."/>
            <person name="Hubbard S.S."/>
            <person name="Banfield J.F."/>
        </authorList>
    </citation>
    <scope>NUCLEOTIDE SEQUENCE [LARGE SCALE GENOMIC DNA]</scope>
</reference>
<dbReference type="InterPro" id="IPR007081">
    <property type="entry name" value="RNA_pol_Rpb1_5"/>
</dbReference>
<dbReference type="Gene3D" id="2.40.50.100">
    <property type="match status" value="1"/>
</dbReference>
<evidence type="ECO:0000313" key="12">
    <source>
        <dbReference type="Proteomes" id="UP000176404"/>
    </source>
</evidence>
<feature type="coiled-coil region" evidence="9">
    <location>
        <begin position="154"/>
        <end position="231"/>
    </location>
</feature>
<comment type="function">
    <text evidence="7 8">DNA-dependent RNA polymerase catalyzes the transcription of DNA into RNA using the four ribonucleoside triphosphates as substrates.</text>
</comment>
<dbReference type="EMBL" id="MGHD01000026">
    <property type="protein sequence ID" value="OGM58914.1"/>
    <property type="molecule type" value="Genomic_DNA"/>
</dbReference>
<dbReference type="Gene3D" id="1.10.150.390">
    <property type="match status" value="1"/>
</dbReference>
<evidence type="ECO:0000256" key="4">
    <source>
        <dbReference type="ARBA" id="ARBA00022723"/>
    </source>
</evidence>
<feature type="domain" description="RNA polymerase N-terminal" evidence="10">
    <location>
        <begin position="326"/>
        <end position="606"/>
    </location>
</feature>
<feature type="binding site" evidence="7">
    <location>
        <position position="81"/>
    </location>
    <ligand>
        <name>Zn(2+)</name>
        <dbReference type="ChEBI" id="CHEBI:29105"/>
        <label>1</label>
    </ligand>
</feature>
<comment type="subunit">
    <text evidence="7">The RNAP catalytic core consists of 2 alpha, 1 beta, 1 beta' and 1 omega subunit. When a sigma factor is associated with the core the holoenzyme is formed, which can initiate transcription.</text>
</comment>
<dbReference type="InterPro" id="IPR042102">
    <property type="entry name" value="RNA_pol_Rpb1_3_sf"/>
</dbReference>
<keyword evidence="4 7" id="KW-0479">Metal-binding</keyword>
<keyword evidence="7" id="KW-0460">Magnesium</keyword>
<dbReference type="GO" id="GO:0006351">
    <property type="term" value="P:DNA-templated transcription"/>
    <property type="evidence" value="ECO:0007669"/>
    <property type="project" value="UniProtKB-UniRule"/>
</dbReference>
<dbReference type="InterPro" id="IPR000722">
    <property type="entry name" value="RNA_pol_asu"/>
</dbReference>
<keyword evidence="1 7" id="KW-0240">DNA-directed RNA polymerase</keyword>
<dbReference type="CDD" id="cd01609">
    <property type="entry name" value="RNAP_beta'_N"/>
    <property type="match status" value="1"/>
</dbReference>
<evidence type="ECO:0000256" key="9">
    <source>
        <dbReference type="SAM" id="Coils"/>
    </source>
</evidence>
<dbReference type="Gene3D" id="1.10.274.100">
    <property type="entry name" value="RNA polymerase Rpb1, domain 3"/>
    <property type="match status" value="1"/>
</dbReference>
<keyword evidence="3 7" id="KW-0548">Nucleotidyltransferase</keyword>
<dbReference type="EC" id="2.7.7.6" evidence="7"/>
<comment type="cofactor">
    <cofactor evidence="7">
        <name>Zn(2+)</name>
        <dbReference type="ChEBI" id="CHEBI:29105"/>
    </cofactor>
    <text evidence="7">Binds 2 Zn(2+) ions per subunit.</text>
</comment>
<dbReference type="InterPro" id="IPR012754">
    <property type="entry name" value="DNA-dir_RpoC_beta_prime_bact"/>
</dbReference>
<sequence>MESLAGMRDLSNLKSLRIKLASPEEIRSWSRGEVTKPETINYRTLKPEKDGLFDERIFGPTKDWECYCGKYKRIRYKGIICDKCGVEVTQSKVRRERMGHISLASPVVHVWFFKGAPSKVSLLLDVAPRSIEQVIYLARYLVLEINDKKRKESVKDLEKIFKEREAEIDQIYRERKSVLEKKAEADKEKAKKRIKDKEQLALTIKEIELDLRKKEAALEKEEKNTLEKTRELSNNLVNLVKNLKPLSILTEEEHDELVGHSVSSFFTAKTGAEAVLEALGKINLEELSARLRGDLEKLKGPNARFVKLAKRLKIANGMRRAKIDPSFMILKLLPVLPPDLRPMVQLSGGRFATSDLNDLYRRVINRNNRLKHLIELGAPEIILRNEKRMLQESVDSLIDASQRKATRRGRGRQPLRSLSDMLKGKQGRFRQNLLGKRVDYSGRSVIIVGPDLKLNQCGLPKDMALEMFKPFVLREMIIRGIAPNVKSAKNMLERKPPELFDILDEITANHPVLLNRAPTLHKLSIQAFYPVLIEGQSIRIHPAVCSGFNADFDGDQMAVHVPLSGKALKEASELMLPQHNLLRPADGSPITTPASKEMALGVYYFTSIDSRIEEWLSIFSDKDEAILAYQNEKIELRQKVNVRIDGKIVETTVGRIFFNNALPESFDFVNDAITSSGIKELFSRAYSTVEKEKVVRMIDSIKDIGFLGGTLSGLSYSIFDSKILPEKEKILKIADKEVASHEANYAQGLITMEEKKRLIQEVWIEVTEELVDRTWSIIEESNPIKIISNAKVGRVSRDQIKQLAAIRGLVVDPLGKIVELPIKSNFKEGLSVFEYVTSSRGSRKGLTDTALKTADAGYLTRRLVDVAHDVVVREGDCGVKNGFVVVKGEREKSFALRIKSRFSAKNVKAKVGKKEKIVLMKGAMIDEEKARVLEEFGIEEVEVFSPLICLSRYGVCAKCYGWDLSNKKVVEIGTPVGIIAAQSIGEPGTQLTLRTKHTGGVVGVDVTQGLPRVEELIEARTPKMMAPLAEISGKVRVGDSEEGWKVVITSTQTKPKEEREYIIPKTIQLSVSDKQFVESGTALATGALDIREILSIKGLRPAQEYLVNEIQNVYESQGIPIHDKHFEVIVRKMSDEVRIVTSGDTPLLPGELTDKTTFEEENEKVLAAGGEPASAQQVILGITRRALFTESWLSAASFQQTTDVLTDASLLGKTDRLLGLKESVIIGRLIPVTPERAVLPQD</sequence>
<organism evidence="11 12">
    <name type="scientific">Candidatus Woesebacteria bacterium RIFCSPLOWO2_01_FULL_39_10b</name>
    <dbReference type="NCBI Taxonomy" id="1802517"/>
    <lineage>
        <taxon>Bacteria</taxon>
        <taxon>Candidatus Woeseibacteriota</taxon>
    </lineage>
</organism>
<dbReference type="Gene3D" id="2.40.40.20">
    <property type="match status" value="1"/>
</dbReference>
<feature type="binding site" evidence="7">
    <location>
        <position position="66"/>
    </location>
    <ligand>
        <name>Zn(2+)</name>
        <dbReference type="ChEBI" id="CHEBI:29105"/>
        <label>1</label>
    </ligand>
</feature>
<evidence type="ECO:0000256" key="2">
    <source>
        <dbReference type="ARBA" id="ARBA00022679"/>
    </source>
</evidence>
<evidence type="ECO:0000313" key="11">
    <source>
        <dbReference type="EMBL" id="OGM58914.1"/>
    </source>
</evidence>
<dbReference type="SMART" id="SM00663">
    <property type="entry name" value="RPOLA_N"/>
    <property type="match status" value="1"/>
</dbReference>
<dbReference type="GO" id="GO:0000287">
    <property type="term" value="F:magnesium ion binding"/>
    <property type="evidence" value="ECO:0007669"/>
    <property type="project" value="UniProtKB-UniRule"/>
</dbReference>
<dbReference type="InterPro" id="IPR045867">
    <property type="entry name" value="DNA-dir_RpoC_beta_prime"/>
</dbReference>
<keyword evidence="9" id="KW-0175">Coiled coil</keyword>
<comment type="similarity">
    <text evidence="7 8">Belongs to the RNA polymerase beta' chain family.</text>
</comment>
<dbReference type="Gene3D" id="4.10.860.120">
    <property type="entry name" value="RNA polymerase II, clamp domain"/>
    <property type="match status" value="1"/>
</dbReference>
<keyword evidence="5 7" id="KW-0804">Transcription</keyword>
<keyword evidence="2 7" id="KW-0808">Transferase</keyword>
<dbReference type="InterPro" id="IPR007066">
    <property type="entry name" value="RNA_pol_Rpb1_3"/>
</dbReference>
<dbReference type="Pfam" id="PF04998">
    <property type="entry name" value="RNA_pol_Rpb1_5"/>
    <property type="match status" value="1"/>
</dbReference>
<evidence type="ECO:0000256" key="6">
    <source>
        <dbReference type="ARBA" id="ARBA00048552"/>
    </source>
</evidence>
<dbReference type="SUPFAM" id="SSF64484">
    <property type="entry name" value="beta and beta-prime subunits of DNA dependent RNA-polymerase"/>
    <property type="match status" value="1"/>
</dbReference>
<proteinExistence type="inferred from homology"/>
<dbReference type="Gene3D" id="1.10.40.90">
    <property type="match status" value="1"/>
</dbReference>
<feature type="binding site" evidence="7">
    <location>
        <position position="553"/>
    </location>
    <ligand>
        <name>Mg(2+)</name>
        <dbReference type="ChEBI" id="CHEBI:18420"/>
    </ligand>
</feature>
<comment type="catalytic activity">
    <reaction evidence="6 7 8">
        <text>RNA(n) + a ribonucleoside 5'-triphosphate = RNA(n+1) + diphosphate</text>
        <dbReference type="Rhea" id="RHEA:21248"/>
        <dbReference type="Rhea" id="RHEA-COMP:14527"/>
        <dbReference type="Rhea" id="RHEA-COMP:17342"/>
        <dbReference type="ChEBI" id="CHEBI:33019"/>
        <dbReference type="ChEBI" id="CHEBI:61557"/>
        <dbReference type="ChEBI" id="CHEBI:140395"/>
        <dbReference type="EC" id="2.7.7.6"/>
    </reaction>
</comment>
<dbReference type="Proteomes" id="UP000176404">
    <property type="component" value="Unassembled WGS sequence"/>
</dbReference>
<dbReference type="Pfam" id="PF00623">
    <property type="entry name" value="RNA_pol_Rpb1_2"/>
    <property type="match status" value="2"/>
</dbReference>